<evidence type="ECO:0000256" key="2">
    <source>
        <dbReference type="SAM" id="MobiDB-lite"/>
    </source>
</evidence>
<dbReference type="EMBL" id="SSOC01000004">
    <property type="protein sequence ID" value="THF64945.1"/>
    <property type="molecule type" value="Genomic_DNA"/>
</dbReference>
<dbReference type="Gene3D" id="3.30.1330.60">
    <property type="entry name" value="OmpA-like domain"/>
    <property type="match status" value="1"/>
</dbReference>
<keyword evidence="3" id="KW-0732">Signal</keyword>
<feature type="domain" description="OmpA-like" evidence="4">
    <location>
        <begin position="122"/>
        <end position="231"/>
    </location>
</feature>
<dbReference type="PANTHER" id="PTHR30329:SF21">
    <property type="entry name" value="LIPOPROTEIN YIAD-RELATED"/>
    <property type="match status" value="1"/>
</dbReference>
<evidence type="ECO:0000313" key="6">
    <source>
        <dbReference type="Proteomes" id="UP000308430"/>
    </source>
</evidence>
<name>A0A4S4AXV8_9RHOO</name>
<sequence length="235" mass="24468">MNMSLARVSRRLCQAVATAALLYSCAHPPTQPPPTPRTVGHLAQVGYGARADFVRCVPPACPTPTPKTLDRVPSTTAAHAPRPVDPVPVVPDPVVPASVPGPATETVLPPVHVIAPAIAESQTWTVRFAFGSAELGPTARTVLREVAEALPDAGRITITGRTDATGPADVNDALATARAHAVREHLAQARPARRDAMTVEAAGKCCFAASNDTAAGRARNRRVEITVDRLAPSGS</sequence>
<dbReference type="PANTHER" id="PTHR30329">
    <property type="entry name" value="STATOR ELEMENT OF FLAGELLAR MOTOR COMPLEX"/>
    <property type="match status" value="1"/>
</dbReference>
<keyword evidence="6" id="KW-1185">Reference proteome</keyword>
<proteinExistence type="predicted"/>
<evidence type="ECO:0000313" key="5">
    <source>
        <dbReference type="EMBL" id="THF64945.1"/>
    </source>
</evidence>
<feature type="region of interest" description="Disordered" evidence="2">
    <location>
        <begin position="64"/>
        <end position="85"/>
    </location>
</feature>
<evidence type="ECO:0000259" key="4">
    <source>
        <dbReference type="PROSITE" id="PS51123"/>
    </source>
</evidence>
<dbReference type="RefSeq" id="WP_136348638.1">
    <property type="nucleotide sequence ID" value="NZ_SSOC01000004.1"/>
</dbReference>
<feature type="chain" id="PRO_5020658620" evidence="3">
    <location>
        <begin position="20"/>
        <end position="235"/>
    </location>
</feature>
<dbReference type="Proteomes" id="UP000308430">
    <property type="component" value="Unassembled WGS sequence"/>
</dbReference>
<comment type="caution">
    <text evidence="5">The sequence shown here is derived from an EMBL/GenBank/DDBJ whole genome shotgun (WGS) entry which is preliminary data.</text>
</comment>
<organism evidence="5 6">
    <name type="scientific">Pseudothauera nasutitermitis</name>
    <dbReference type="NCBI Taxonomy" id="2565930"/>
    <lineage>
        <taxon>Bacteria</taxon>
        <taxon>Pseudomonadati</taxon>
        <taxon>Pseudomonadota</taxon>
        <taxon>Betaproteobacteria</taxon>
        <taxon>Rhodocyclales</taxon>
        <taxon>Zoogloeaceae</taxon>
        <taxon>Pseudothauera</taxon>
    </lineage>
</organism>
<accession>A0A4S4AXV8</accession>
<dbReference type="AlphaFoldDB" id="A0A4S4AXV8"/>
<dbReference type="Pfam" id="PF00691">
    <property type="entry name" value="OmpA"/>
    <property type="match status" value="1"/>
</dbReference>
<reference evidence="5 6" key="1">
    <citation type="submission" date="2019-04" db="EMBL/GenBank/DDBJ databases">
        <title>Azoarcus nasutitermitis sp. nov. isolated from termite nest.</title>
        <authorList>
            <person name="Lin S.-Y."/>
            <person name="Hameed A."/>
            <person name="Hsu Y.-H."/>
            <person name="Young C.-C."/>
        </authorList>
    </citation>
    <scope>NUCLEOTIDE SEQUENCE [LARGE SCALE GENOMIC DNA]</scope>
    <source>
        <strain evidence="5 6">CC-YHH838</strain>
    </source>
</reference>
<dbReference type="CDD" id="cd07185">
    <property type="entry name" value="OmpA_C-like"/>
    <property type="match status" value="1"/>
</dbReference>
<dbReference type="SUPFAM" id="SSF103088">
    <property type="entry name" value="OmpA-like"/>
    <property type="match status" value="1"/>
</dbReference>
<protein>
    <submittedName>
        <fullName evidence="5">OmpA family protein</fullName>
    </submittedName>
</protein>
<dbReference type="InterPro" id="IPR036737">
    <property type="entry name" value="OmpA-like_sf"/>
</dbReference>
<dbReference type="OrthoDB" id="8526422at2"/>
<feature type="signal peptide" evidence="3">
    <location>
        <begin position="1"/>
        <end position="19"/>
    </location>
</feature>
<evidence type="ECO:0000256" key="1">
    <source>
        <dbReference type="PROSITE-ProRule" id="PRU00473"/>
    </source>
</evidence>
<dbReference type="PROSITE" id="PS51123">
    <property type="entry name" value="OMPA_2"/>
    <property type="match status" value="1"/>
</dbReference>
<keyword evidence="1" id="KW-0472">Membrane</keyword>
<dbReference type="InterPro" id="IPR006665">
    <property type="entry name" value="OmpA-like"/>
</dbReference>
<dbReference type="InterPro" id="IPR050330">
    <property type="entry name" value="Bact_OuterMem_StrucFunc"/>
</dbReference>
<gene>
    <name evidence="5" type="ORF">E6C76_13030</name>
</gene>
<dbReference type="PROSITE" id="PS51257">
    <property type="entry name" value="PROKAR_LIPOPROTEIN"/>
    <property type="match status" value="1"/>
</dbReference>
<dbReference type="GO" id="GO:0016020">
    <property type="term" value="C:membrane"/>
    <property type="evidence" value="ECO:0007669"/>
    <property type="project" value="UniProtKB-UniRule"/>
</dbReference>
<evidence type="ECO:0000256" key="3">
    <source>
        <dbReference type="SAM" id="SignalP"/>
    </source>
</evidence>